<evidence type="ECO:0000313" key="14">
    <source>
        <dbReference type="Proteomes" id="UP001281656"/>
    </source>
</evidence>
<dbReference type="Gene3D" id="1.10.10.10">
    <property type="entry name" value="Winged helix-like DNA-binding domain superfamily/Winged helix DNA-binding domain"/>
    <property type="match status" value="1"/>
</dbReference>
<dbReference type="SMART" id="SM00529">
    <property type="entry name" value="HTH_DTXR"/>
    <property type="match status" value="1"/>
</dbReference>
<evidence type="ECO:0000256" key="11">
    <source>
        <dbReference type="ARBA" id="ARBA00032593"/>
    </source>
</evidence>
<keyword evidence="5" id="KW-0678">Repressor</keyword>
<comment type="subcellular location">
    <subcellularLocation>
        <location evidence="1">Cytoplasm</location>
    </subcellularLocation>
</comment>
<keyword evidence="9" id="KW-0804">Transcription</keyword>
<dbReference type="SUPFAM" id="SSF47979">
    <property type="entry name" value="Iron-dependent repressor protein, dimerization domain"/>
    <property type="match status" value="1"/>
</dbReference>
<protein>
    <recommendedName>
        <fullName evidence="11">Manganese transport regulator</fullName>
    </recommendedName>
</protein>
<organism evidence="13 14">
    <name type="scientific">Clostridium tanneri</name>
    <dbReference type="NCBI Taxonomy" id="3037988"/>
    <lineage>
        <taxon>Bacteria</taxon>
        <taxon>Bacillati</taxon>
        <taxon>Bacillota</taxon>
        <taxon>Clostridia</taxon>
        <taxon>Eubacteriales</taxon>
        <taxon>Clostridiaceae</taxon>
        <taxon>Clostridium</taxon>
    </lineage>
</organism>
<keyword evidence="14" id="KW-1185">Reference proteome</keyword>
<proteinExistence type="inferred from homology"/>
<dbReference type="InterPro" id="IPR001367">
    <property type="entry name" value="Fe_dep_repressor"/>
</dbReference>
<feature type="domain" description="HTH dtxR-type" evidence="12">
    <location>
        <begin position="20"/>
        <end position="81"/>
    </location>
</feature>
<dbReference type="InterPro" id="IPR022687">
    <property type="entry name" value="HTH_DTXR"/>
</dbReference>
<evidence type="ECO:0000256" key="4">
    <source>
        <dbReference type="ARBA" id="ARBA00022490"/>
    </source>
</evidence>
<dbReference type="InterPro" id="IPR036421">
    <property type="entry name" value="Fe_dep_repressor_sf"/>
</dbReference>
<comment type="caution">
    <text evidence="13">The sequence shown here is derived from an EMBL/GenBank/DDBJ whole genome shotgun (WGS) entry which is preliminary data.</text>
</comment>
<dbReference type="Gene3D" id="1.10.60.10">
    <property type="entry name" value="Iron dependent repressor, metal binding and dimerisation domain"/>
    <property type="match status" value="1"/>
</dbReference>
<evidence type="ECO:0000313" key="13">
    <source>
        <dbReference type="EMBL" id="MDW8802299.1"/>
    </source>
</evidence>
<dbReference type="Pfam" id="PF01325">
    <property type="entry name" value="Fe_dep_repress"/>
    <property type="match status" value="1"/>
</dbReference>
<keyword evidence="10" id="KW-0464">Manganese</keyword>
<dbReference type="Pfam" id="PF02742">
    <property type="entry name" value="Fe_dep_repr_C"/>
    <property type="match status" value="1"/>
</dbReference>
<gene>
    <name evidence="13" type="primary">mntR</name>
    <name evidence="13" type="ORF">P8V03_14180</name>
</gene>
<keyword evidence="8" id="KW-0010">Activator</keyword>
<dbReference type="NCBIfam" id="NF003025">
    <property type="entry name" value="PRK03902.1"/>
    <property type="match status" value="1"/>
</dbReference>
<name>A0ABU4JVX4_9CLOT</name>
<evidence type="ECO:0000256" key="5">
    <source>
        <dbReference type="ARBA" id="ARBA00022491"/>
    </source>
</evidence>
<evidence type="ECO:0000256" key="6">
    <source>
        <dbReference type="ARBA" id="ARBA00023015"/>
    </source>
</evidence>
<dbReference type="InterPro" id="IPR050536">
    <property type="entry name" value="DtxR_MntR_Metal-Reg"/>
</dbReference>
<dbReference type="InterPro" id="IPR022689">
    <property type="entry name" value="Iron_dep_repressor"/>
</dbReference>
<sequence>MADEDFFTFSEYMKKEYDTLTASMEDYLEMIYRLSEQIGFTRIHDLAKSLNVQPPSATKMVQKLAELKFVKYEKYGIIILTEDGKSMGKYLLKRHNIIEGFFKVLGISDGILEQTEKLEHTISNETVEYLEDFISFIQENPEVISDFDLFRKEKRKDEQ</sequence>
<dbReference type="PROSITE" id="PS50944">
    <property type="entry name" value="HTH_DTXR"/>
    <property type="match status" value="1"/>
</dbReference>
<evidence type="ECO:0000256" key="1">
    <source>
        <dbReference type="ARBA" id="ARBA00004496"/>
    </source>
</evidence>
<keyword evidence="4" id="KW-0963">Cytoplasm</keyword>
<evidence type="ECO:0000256" key="9">
    <source>
        <dbReference type="ARBA" id="ARBA00023163"/>
    </source>
</evidence>
<dbReference type="InterPro" id="IPR036390">
    <property type="entry name" value="WH_DNA-bd_sf"/>
</dbReference>
<dbReference type="PANTHER" id="PTHR33238">
    <property type="entry name" value="IRON (METAL) DEPENDENT REPRESSOR, DTXR FAMILY"/>
    <property type="match status" value="1"/>
</dbReference>
<dbReference type="RefSeq" id="WP_318798663.1">
    <property type="nucleotide sequence ID" value="NZ_JARUJP010000018.1"/>
</dbReference>
<evidence type="ECO:0000256" key="2">
    <source>
        <dbReference type="ARBA" id="ARBA00007871"/>
    </source>
</evidence>
<dbReference type="Proteomes" id="UP001281656">
    <property type="component" value="Unassembled WGS sequence"/>
</dbReference>
<evidence type="ECO:0000256" key="7">
    <source>
        <dbReference type="ARBA" id="ARBA00023125"/>
    </source>
</evidence>
<dbReference type="PANTHER" id="PTHR33238:SF11">
    <property type="entry name" value="TRANSCRIPTIONAL REGULATOR MNTR"/>
    <property type="match status" value="1"/>
</dbReference>
<evidence type="ECO:0000259" key="12">
    <source>
        <dbReference type="PROSITE" id="PS50944"/>
    </source>
</evidence>
<dbReference type="InterPro" id="IPR036388">
    <property type="entry name" value="WH-like_DNA-bd_sf"/>
</dbReference>
<reference evidence="13 14" key="1">
    <citation type="submission" date="2023-04" db="EMBL/GenBank/DDBJ databases">
        <title>Clostridium tannerae sp. nov., isolated from the fecal material of an alpaca.</title>
        <authorList>
            <person name="Miller S."/>
            <person name="Hendry M."/>
            <person name="King J."/>
            <person name="Sankaranarayanan K."/>
            <person name="Lawson P.A."/>
        </authorList>
    </citation>
    <scope>NUCLEOTIDE SEQUENCE [LARGE SCALE GENOMIC DNA]</scope>
    <source>
        <strain evidence="13 14">A1-XYC3</strain>
    </source>
</reference>
<dbReference type="SUPFAM" id="SSF46785">
    <property type="entry name" value="Winged helix' DNA-binding domain"/>
    <property type="match status" value="1"/>
</dbReference>
<accession>A0ABU4JVX4</accession>
<keyword evidence="6" id="KW-0805">Transcription regulation</keyword>
<evidence type="ECO:0000256" key="10">
    <source>
        <dbReference type="ARBA" id="ARBA00023211"/>
    </source>
</evidence>
<evidence type="ECO:0000256" key="8">
    <source>
        <dbReference type="ARBA" id="ARBA00023159"/>
    </source>
</evidence>
<dbReference type="EMBL" id="JARUJP010000018">
    <property type="protein sequence ID" value="MDW8802299.1"/>
    <property type="molecule type" value="Genomic_DNA"/>
</dbReference>
<keyword evidence="7" id="KW-0238">DNA-binding</keyword>
<evidence type="ECO:0000256" key="3">
    <source>
        <dbReference type="ARBA" id="ARBA00011738"/>
    </source>
</evidence>
<comment type="similarity">
    <text evidence="2">Belongs to the DtxR/MntR family.</text>
</comment>
<comment type="subunit">
    <text evidence="3">Homodimer.</text>
</comment>